<proteinExistence type="predicted"/>
<accession>A0AAD7MNB0</accession>
<feature type="region of interest" description="Disordered" evidence="1">
    <location>
        <begin position="56"/>
        <end position="86"/>
    </location>
</feature>
<evidence type="ECO:0000313" key="2">
    <source>
        <dbReference type="EMBL" id="KAJ7724647.1"/>
    </source>
</evidence>
<name>A0AAD7MNB0_9AGAR</name>
<dbReference type="EMBL" id="JARKIB010000200">
    <property type="protein sequence ID" value="KAJ7724647.1"/>
    <property type="molecule type" value="Genomic_DNA"/>
</dbReference>
<feature type="compositionally biased region" description="Basic residues" evidence="1">
    <location>
        <begin position="57"/>
        <end position="67"/>
    </location>
</feature>
<reference evidence="2" key="1">
    <citation type="submission" date="2023-03" db="EMBL/GenBank/DDBJ databases">
        <title>Massive genome expansion in bonnet fungi (Mycena s.s.) driven by repeated elements and novel gene families across ecological guilds.</title>
        <authorList>
            <consortium name="Lawrence Berkeley National Laboratory"/>
            <person name="Harder C.B."/>
            <person name="Miyauchi S."/>
            <person name="Viragh M."/>
            <person name="Kuo A."/>
            <person name="Thoen E."/>
            <person name="Andreopoulos B."/>
            <person name="Lu D."/>
            <person name="Skrede I."/>
            <person name="Drula E."/>
            <person name="Henrissat B."/>
            <person name="Morin E."/>
            <person name="Kohler A."/>
            <person name="Barry K."/>
            <person name="LaButti K."/>
            <person name="Morin E."/>
            <person name="Salamov A."/>
            <person name="Lipzen A."/>
            <person name="Mereny Z."/>
            <person name="Hegedus B."/>
            <person name="Baldrian P."/>
            <person name="Stursova M."/>
            <person name="Weitz H."/>
            <person name="Taylor A."/>
            <person name="Grigoriev I.V."/>
            <person name="Nagy L.G."/>
            <person name="Martin F."/>
            <person name="Kauserud H."/>
        </authorList>
    </citation>
    <scope>NUCLEOTIDE SEQUENCE</scope>
    <source>
        <strain evidence="2">CBHHK182m</strain>
    </source>
</reference>
<organism evidence="2 3">
    <name type="scientific">Mycena metata</name>
    <dbReference type="NCBI Taxonomy" id="1033252"/>
    <lineage>
        <taxon>Eukaryota</taxon>
        <taxon>Fungi</taxon>
        <taxon>Dikarya</taxon>
        <taxon>Basidiomycota</taxon>
        <taxon>Agaricomycotina</taxon>
        <taxon>Agaricomycetes</taxon>
        <taxon>Agaricomycetidae</taxon>
        <taxon>Agaricales</taxon>
        <taxon>Marasmiineae</taxon>
        <taxon>Mycenaceae</taxon>
        <taxon>Mycena</taxon>
    </lineage>
</organism>
<evidence type="ECO:0000313" key="3">
    <source>
        <dbReference type="Proteomes" id="UP001215598"/>
    </source>
</evidence>
<protein>
    <submittedName>
        <fullName evidence="2">Uncharacterized protein</fullName>
    </submittedName>
</protein>
<evidence type="ECO:0000256" key="1">
    <source>
        <dbReference type="SAM" id="MobiDB-lite"/>
    </source>
</evidence>
<keyword evidence="3" id="KW-1185">Reference proteome</keyword>
<sequence>MAEPRIEQGISGWGSPQMGSRALIWLHREQLQHSDYARSSAFGSHPVSLGFKELKKGGKAHGARRGPCKNFVHNPDELPRSTRGPAMVGKSSIEDVAYFLKVVPTHRQFRTLDGKIINTHQYSTTQCERDTHPGNAISSVFAQPKKGGEAHARALLCAEEEISHWRTLTKVPDAPQTLASHPIGLGFKQPKIQERREVHRIHRGPLG</sequence>
<gene>
    <name evidence="2" type="ORF">B0H16DRAFT_1472250</name>
</gene>
<comment type="caution">
    <text evidence="2">The sequence shown here is derived from an EMBL/GenBank/DDBJ whole genome shotgun (WGS) entry which is preliminary data.</text>
</comment>
<dbReference type="Proteomes" id="UP001215598">
    <property type="component" value="Unassembled WGS sequence"/>
</dbReference>
<dbReference type="AlphaFoldDB" id="A0AAD7MNB0"/>